<feature type="compositionally biased region" description="Basic residues" evidence="1">
    <location>
        <begin position="41"/>
        <end position="52"/>
    </location>
</feature>
<reference evidence="2" key="1">
    <citation type="submission" date="2023-03" db="EMBL/GenBank/DDBJ databases">
        <authorList>
            <person name="Julca I."/>
        </authorList>
    </citation>
    <scope>NUCLEOTIDE SEQUENCE</scope>
</reference>
<protein>
    <submittedName>
        <fullName evidence="2">OLC1v1037701C1</fullName>
    </submittedName>
</protein>
<dbReference type="Proteomes" id="UP001161247">
    <property type="component" value="Chromosome 3"/>
</dbReference>
<gene>
    <name evidence="2" type="ORF">OLC1_LOCUS10372</name>
</gene>
<dbReference type="InterPro" id="IPR029055">
    <property type="entry name" value="Ntn_hydrolases_N"/>
</dbReference>
<evidence type="ECO:0000256" key="1">
    <source>
        <dbReference type="SAM" id="MobiDB-lite"/>
    </source>
</evidence>
<keyword evidence="3" id="KW-1185">Reference proteome</keyword>
<dbReference type="AlphaFoldDB" id="A0AAV1CY71"/>
<organism evidence="2 3">
    <name type="scientific">Oldenlandia corymbosa var. corymbosa</name>
    <dbReference type="NCBI Taxonomy" id="529605"/>
    <lineage>
        <taxon>Eukaryota</taxon>
        <taxon>Viridiplantae</taxon>
        <taxon>Streptophyta</taxon>
        <taxon>Embryophyta</taxon>
        <taxon>Tracheophyta</taxon>
        <taxon>Spermatophyta</taxon>
        <taxon>Magnoliopsida</taxon>
        <taxon>eudicotyledons</taxon>
        <taxon>Gunneridae</taxon>
        <taxon>Pentapetalae</taxon>
        <taxon>asterids</taxon>
        <taxon>lamiids</taxon>
        <taxon>Gentianales</taxon>
        <taxon>Rubiaceae</taxon>
        <taxon>Rubioideae</taxon>
        <taxon>Spermacoceae</taxon>
        <taxon>Hedyotis-Oldenlandia complex</taxon>
        <taxon>Oldenlandia</taxon>
    </lineage>
</organism>
<proteinExistence type="predicted"/>
<evidence type="ECO:0000313" key="3">
    <source>
        <dbReference type="Proteomes" id="UP001161247"/>
    </source>
</evidence>
<name>A0AAV1CY71_OLDCO</name>
<dbReference type="Gene3D" id="3.60.20.10">
    <property type="entry name" value="Glutamine Phosphoribosylpyrophosphate, subunit 1, domain 1"/>
    <property type="match status" value="1"/>
</dbReference>
<dbReference type="EMBL" id="OX459120">
    <property type="protein sequence ID" value="CAI9100574.1"/>
    <property type="molecule type" value="Genomic_DNA"/>
</dbReference>
<sequence length="290" mass="32528">MREMDLTCYSSDASAPADPGHCPFPGLRNPPDSGRRLDVGKKHKVVKSKSGRTTKLPDDRSTKSRYRTCDPPNYDRQLRQYCLCIEGAVFLDRENIPYELLQGRICKDWGDCSAAPEDEKGPPSLAFIFGEKEVMVAVNHSETGSPPNFIKLHDHLVATITEENVDVLKDIEQRVLQWEHLNGRKIYAEKAAQLMADIMFSRDLVGLVALVAGIDSIKDWSVWCVDEAAWWARRALCLVAACADDGDAFVTGPEGVKNVIPDVYVEAFARRSGFCLGKRIMVGRKKTWRR</sequence>
<evidence type="ECO:0000313" key="2">
    <source>
        <dbReference type="EMBL" id="CAI9100574.1"/>
    </source>
</evidence>
<feature type="region of interest" description="Disordered" evidence="1">
    <location>
        <begin position="1"/>
        <end position="68"/>
    </location>
</feature>
<accession>A0AAV1CY71</accession>